<reference evidence="1" key="1">
    <citation type="submission" date="2022-07" db="EMBL/GenBank/DDBJ databases">
        <title>Phylogenomic reconstructions and comparative analyses of Kickxellomycotina fungi.</title>
        <authorList>
            <person name="Reynolds N.K."/>
            <person name="Stajich J.E."/>
            <person name="Barry K."/>
            <person name="Grigoriev I.V."/>
            <person name="Crous P."/>
            <person name="Smith M.E."/>
        </authorList>
    </citation>
    <scope>NUCLEOTIDE SEQUENCE</scope>
    <source>
        <strain evidence="1">BCRC 34780</strain>
    </source>
</reference>
<comment type="caution">
    <text evidence="1">The sequence shown here is derived from an EMBL/GenBank/DDBJ whole genome shotgun (WGS) entry which is preliminary data.</text>
</comment>
<proteinExistence type="predicted"/>
<keyword evidence="1" id="KW-0645">Protease</keyword>
<feature type="non-terminal residue" evidence="1">
    <location>
        <position position="1051"/>
    </location>
</feature>
<sequence length="1051" mass="118848">MSPVFETLEQLPLCTDAQLLPPVASFTAGFEARTTAVSGLPYTEFVGDLNKSPSDEREYRLIRLPNGLVAMVVHGGDESMACASICVNIGSLADPPELQGLAHFCEHLLFLGTKKYPKENEYNEYLSAHGGYSNAYTDLENTCYYFEATYDALEGALDRFSQFFIDPLFTGDCTEREVQAVDSEHKKNIQSDMWRQYQLEKELSSPAHPFSMFATGNYDTLMGAAQRMGVDLRQRLLDFHAAYYSSDIMRLVIVGRDSLDQLTEWTVAKFSPIPSKGLTKPLFKGHPLTPAEMGQLVRFRSVRQQRSLDMTFALPDVKPYYQQKPAHYIGSLLGHEGPGSILSYLKKRGWATGTVAGRSPMSAEGFDMFSVSISLTAAGMAQYTEVVRVVFAYIRLLQDKGPQRYFYDELQRIGEIEYRFMEKSEAVALASNLAATMQNRYLPPEGALSEGMLLGDFDADLLSWVQGFLNPDNVRILLSAHDVSGELDRTEKYYDISYRTDPLPDDLLRAIRGGLAYDELHLPEPNAFIPDDLSIKSPRRPGAVPTDEPILLRRSEGQELWFKQDDRFFLPRGNIRVLIETPRAYESPLNSVLNQLFTWILRDTLAELTYDAAVAGLWFDVRDTTDGIMVQIDGFNDKMARLLRILIETLTSHRVDDTQFAVYSREVRKKLDNARHMEPYNHAQSNTNFLNQSIMWRYSDKLHVFGMVTKERLQRFIDSLFDETRSLMLVTGNIAEAEALAAADTVADILGSRPLPQYARRVIRSMLHAPGRYMHHALMPERDNVNSCADVSVYVGLSDDRHERVLLDLLAVVLHEPFFDQLRTKEQLGYITYSTSRKYNGGQMALRLLVQSEASPLYLSQRIDSFMGGFRARLVELTQERFESYVNSLRVTLEEKLKNLSDESSRYWGQLSSGYYEFDRIACKLRTLAGLGKSDLLAYWDRYVNPDTAPAYTCLVMTMWSTRITQPTMAELARFPEPAIALHGCLEHDGARGLSLEAVAALVRKFGAGRASHDEDAALERLLEAFVDTVDDPKAEEVTKALDKIRKPASY</sequence>
<keyword evidence="1" id="KW-0378">Hydrolase</keyword>
<gene>
    <name evidence="1" type="primary">STE23_1</name>
    <name evidence="1" type="ORF">H4R21_000898</name>
</gene>
<accession>A0ACC1LD85</accession>
<evidence type="ECO:0000313" key="2">
    <source>
        <dbReference type="Proteomes" id="UP001140087"/>
    </source>
</evidence>
<evidence type="ECO:0000313" key="1">
    <source>
        <dbReference type="EMBL" id="KAJ2806360.1"/>
    </source>
</evidence>
<name>A0ACC1LD85_9FUNG</name>
<protein>
    <submittedName>
        <fullName evidence="1">Metalloprotease</fullName>
        <ecNumber evidence="1">3.4.24.56</ecNumber>
    </submittedName>
</protein>
<dbReference type="EMBL" id="JANBUN010000149">
    <property type="protein sequence ID" value="KAJ2806360.1"/>
    <property type="molecule type" value="Genomic_DNA"/>
</dbReference>
<keyword evidence="1" id="KW-0482">Metalloprotease</keyword>
<dbReference type="EC" id="3.4.24.56" evidence="1"/>
<organism evidence="1 2">
    <name type="scientific">Coemansia helicoidea</name>
    <dbReference type="NCBI Taxonomy" id="1286919"/>
    <lineage>
        <taxon>Eukaryota</taxon>
        <taxon>Fungi</taxon>
        <taxon>Fungi incertae sedis</taxon>
        <taxon>Zoopagomycota</taxon>
        <taxon>Kickxellomycotina</taxon>
        <taxon>Kickxellomycetes</taxon>
        <taxon>Kickxellales</taxon>
        <taxon>Kickxellaceae</taxon>
        <taxon>Coemansia</taxon>
    </lineage>
</organism>
<dbReference type="Proteomes" id="UP001140087">
    <property type="component" value="Unassembled WGS sequence"/>
</dbReference>
<keyword evidence="2" id="KW-1185">Reference proteome</keyword>